<organism evidence="2 3">
    <name type="scientific">Komagataella pastoris</name>
    <name type="common">Yeast</name>
    <name type="synonym">Pichia pastoris</name>
    <dbReference type="NCBI Taxonomy" id="4922"/>
    <lineage>
        <taxon>Eukaryota</taxon>
        <taxon>Fungi</taxon>
        <taxon>Dikarya</taxon>
        <taxon>Ascomycota</taxon>
        <taxon>Saccharomycotina</taxon>
        <taxon>Pichiomycetes</taxon>
        <taxon>Pichiales</taxon>
        <taxon>Pichiaceae</taxon>
        <taxon>Komagataella</taxon>
    </lineage>
</organism>
<evidence type="ECO:0000256" key="1">
    <source>
        <dbReference type="SAM" id="MobiDB-lite"/>
    </source>
</evidence>
<dbReference type="OrthoDB" id="10289489at2759"/>
<feature type="region of interest" description="Disordered" evidence="1">
    <location>
        <begin position="194"/>
        <end position="225"/>
    </location>
</feature>
<gene>
    <name evidence="2" type="ORF">ATY40_BA7504236</name>
</gene>
<keyword evidence="3" id="KW-1185">Reference proteome</keyword>
<feature type="compositionally biased region" description="Basic and acidic residues" evidence="1">
    <location>
        <begin position="79"/>
        <end position="97"/>
    </location>
</feature>
<protein>
    <submittedName>
        <fullName evidence="2">BA75_04236T0</fullName>
    </submittedName>
</protein>
<dbReference type="Proteomes" id="UP000094565">
    <property type="component" value="Chromosome 3"/>
</dbReference>
<dbReference type="EMBL" id="CP014586">
    <property type="protein sequence ID" value="ANZ76624.1"/>
    <property type="molecule type" value="Genomic_DNA"/>
</dbReference>
<name>A0A1B2JEX9_PICPA</name>
<reference evidence="2 3" key="1">
    <citation type="submission" date="2016-02" db="EMBL/GenBank/DDBJ databases">
        <title>Comparative genomic and transcriptomic foundation for Pichia pastoris.</title>
        <authorList>
            <person name="Love K.R."/>
            <person name="Shah K.A."/>
            <person name="Whittaker C.A."/>
            <person name="Wu J."/>
            <person name="Bartlett M.C."/>
            <person name="Ma D."/>
            <person name="Leeson R.L."/>
            <person name="Priest M."/>
            <person name="Young S.K."/>
            <person name="Love J.C."/>
        </authorList>
    </citation>
    <scope>NUCLEOTIDE SEQUENCE [LARGE SCALE GENOMIC DNA]</scope>
    <source>
        <strain evidence="2 3">ATCC 28485</strain>
    </source>
</reference>
<evidence type="ECO:0000313" key="2">
    <source>
        <dbReference type="EMBL" id="ANZ76624.1"/>
    </source>
</evidence>
<evidence type="ECO:0000313" key="3">
    <source>
        <dbReference type="Proteomes" id="UP000094565"/>
    </source>
</evidence>
<proteinExistence type="predicted"/>
<dbReference type="AlphaFoldDB" id="A0A1B2JEX9"/>
<sequence>MNQDADAIVLKILPYSTDPPQQSVERAELLIEPAYSKIISPRRLFKDKAVPEANFHSRDYLSKSQIQCRLIDISSQWDSSDRGVTHKPSETNDELKRPTNPFNWSNKVSEPMIKESPKVVELSVQQKLKQIYSNKGKQLKNQRLQLERKRYLAARHELSKTEPVSTISRSNTPDNTVHTERKWGVFDTFTNLFRKPNNSSRENNDDDVDVDTSQGGKSDFLSPDLSAIRSMSPSISLSNYQHIDS</sequence>
<feature type="region of interest" description="Disordered" evidence="1">
    <location>
        <begin position="78"/>
        <end position="108"/>
    </location>
</feature>
<accession>A0A1B2JEX9</accession>